<dbReference type="InterPro" id="IPR045076">
    <property type="entry name" value="MutS"/>
</dbReference>
<evidence type="ECO:0000313" key="5">
    <source>
        <dbReference type="EMBL" id="SDX81661.1"/>
    </source>
</evidence>
<dbReference type="Pfam" id="PF00488">
    <property type="entry name" value="MutS_V"/>
    <property type="match status" value="1"/>
</dbReference>
<dbReference type="Proteomes" id="UP000199249">
    <property type="component" value="Unassembled WGS sequence"/>
</dbReference>
<gene>
    <name evidence="5" type="ORF">SAMN04488069_103286</name>
</gene>
<evidence type="ECO:0000313" key="6">
    <source>
        <dbReference type="Proteomes" id="UP000199249"/>
    </source>
</evidence>
<dbReference type="GO" id="GO:0006298">
    <property type="term" value="P:mismatch repair"/>
    <property type="evidence" value="ECO:0007669"/>
    <property type="project" value="InterPro"/>
</dbReference>
<dbReference type="EMBL" id="FNOV01000003">
    <property type="protein sequence ID" value="SDX81661.1"/>
    <property type="molecule type" value="Genomic_DNA"/>
</dbReference>
<feature type="domain" description="DNA mismatch repair proteins mutS family" evidence="4">
    <location>
        <begin position="246"/>
        <end position="427"/>
    </location>
</feature>
<evidence type="ECO:0000259" key="4">
    <source>
        <dbReference type="SMART" id="SM00534"/>
    </source>
</evidence>
<keyword evidence="1" id="KW-0547">Nucleotide-binding</keyword>
<dbReference type="PANTHER" id="PTHR11361">
    <property type="entry name" value="DNA MISMATCH REPAIR PROTEIN MUTS FAMILY MEMBER"/>
    <property type="match status" value="1"/>
</dbReference>
<dbReference type="InterPro" id="IPR027417">
    <property type="entry name" value="P-loop_NTPase"/>
</dbReference>
<dbReference type="PANTHER" id="PTHR11361:SF34">
    <property type="entry name" value="DNA MISMATCH REPAIR PROTEIN MSH1, MITOCHONDRIAL"/>
    <property type="match status" value="1"/>
</dbReference>
<reference evidence="6" key="1">
    <citation type="submission" date="2016-10" db="EMBL/GenBank/DDBJ databases">
        <authorList>
            <person name="Varghese N."/>
            <person name="Submissions S."/>
        </authorList>
    </citation>
    <scope>NUCLEOTIDE SEQUENCE [LARGE SCALE GENOMIC DNA]</scope>
    <source>
        <strain evidence="6">CGMCC 1.8975</strain>
    </source>
</reference>
<sequence length="430" mass="48181">MLLVDDLRLDADILPLFNFTYCHEAETAVRQLLRELPPSAELVTQKQAVFRALLAQWDAIGEFSYSRIQLAEVQRFLHEVVSGQLVLETNRVRLAARLLVSEEARYRTRARYVQAIAFLHRLEHHYFRRLNPTDFPPFARVRLATITRFLERFSLSSAAEAITQDQFSAGRMVDFARQLHAVDEQELAAFWAAFFWLEACWSVAKGLWQQGFVFPEFQPAGLHLAGFYHPLLASPVKNTLDLDPNDNVLLLTGPNMSGKSTLLKALGLCVYLAHAGLGVPAAVARLPFYSSIVVAINLADSLSGGYSHFLAEIRNLKAVLEAAQGPDRVFAVFDELFRGTNVDDALDITRATVAGLAAFPHSCFLISTHLLQLESQLPAQPGRRTFCIECRLREGRPVFSYRLQPGWSSLKIGRILFDKEGLPELLKGSA</sequence>
<dbReference type="GO" id="GO:0005524">
    <property type="term" value="F:ATP binding"/>
    <property type="evidence" value="ECO:0007669"/>
    <property type="project" value="UniProtKB-KW"/>
</dbReference>
<dbReference type="OrthoDB" id="9801987at2"/>
<accession>A0A1H3ESD8</accession>
<dbReference type="GO" id="GO:0140664">
    <property type="term" value="F:ATP-dependent DNA damage sensor activity"/>
    <property type="evidence" value="ECO:0007669"/>
    <property type="project" value="InterPro"/>
</dbReference>
<keyword evidence="3" id="KW-0238">DNA-binding</keyword>
<proteinExistence type="predicted"/>
<dbReference type="SMART" id="SM00534">
    <property type="entry name" value="MUTSac"/>
    <property type="match status" value="1"/>
</dbReference>
<dbReference type="STRING" id="651662.SAMN04488069_103286"/>
<dbReference type="GO" id="GO:0030983">
    <property type="term" value="F:mismatched DNA binding"/>
    <property type="evidence" value="ECO:0007669"/>
    <property type="project" value="InterPro"/>
</dbReference>
<protein>
    <submittedName>
        <fullName evidence="5">DNA mismatch repair protein MutS</fullName>
    </submittedName>
</protein>
<dbReference type="RefSeq" id="WP_139255105.1">
    <property type="nucleotide sequence ID" value="NZ_FNOV01000003.1"/>
</dbReference>
<evidence type="ECO:0000256" key="3">
    <source>
        <dbReference type="ARBA" id="ARBA00023125"/>
    </source>
</evidence>
<evidence type="ECO:0000256" key="1">
    <source>
        <dbReference type="ARBA" id="ARBA00022741"/>
    </source>
</evidence>
<dbReference type="AlphaFoldDB" id="A0A1H3ESD8"/>
<organism evidence="5 6">
    <name type="scientific">Hymenobacter psychrophilus</name>
    <dbReference type="NCBI Taxonomy" id="651662"/>
    <lineage>
        <taxon>Bacteria</taxon>
        <taxon>Pseudomonadati</taxon>
        <taxon>Bacteroidota</taxon>
        <taxon>Cytophagia</taxon>
        <taxon>Cytophagales</taxon>
        <taxon>Hymenobacteraceae</taxon>
        <taxon>Hymenobacter</taxon>
    </lineage>
</organism>
<dbReference type="InterPro" id="IPR000432">
    <property type="entry name" value="DNA_mismatch_repair_MutS_C"/>
</dbReference>
<name>A0A1H3ESD8_9BACT</name>
<evidence type="ECO:0000256" key="2">
    <source>
        <dbReference type="ARBA" id="ARBA00022840"/>
    </source>
</evidence>
<keyword evidence="6" id="KW-1185">Reference proteome</keyword>
<dbReference type="Gene3D" id="3.40.50.300">
    <property type="entry name" value="P-loop containing nucleotide triphosphate hydrolases"/>
    <property type="match status" value="1"/>
</dbReference>
<dbReference type="SUPFAM" id="SSF52540">
    <property type="entry name" value="P-loop containing nucleoside triphosphate hydrolases"/>
    <property type="match status" value="1"/>
</dbReference>
<keyword evidence="2" id="KW-0067">ATP-binding</keyword>